<gene>
    <name evidence="1" type="ORF">LCOR_06446.1</name>
</gene>
<dbReference type="EMBL" id="CBTN010000028">
    <property type="protein sequence ID" value="CDH55291.1"/>
    <property type="molecule type" value="Genomic_DNA"/>
</dbReference>
<dbReference type="Proteomes" id="UP000027586">
    <property type="component" value="Unassembled WGS sequence"/>
</dbReference>
<organism evidence="1 2">
    <name type="scientific">Lichtheimia corymbifera JMRC:FSU:9682</name>
    <dbReference type="NCBI Taxonomy" id="1263082"/>
    <lineage>
        <taxon>Eukaryota</taxon>
        <taxon>Fungi</taxon>
        <taxon>Fungi incertae sedis</taxon>
        <taxon>Mucoromycota</taxon>
        <taxon>Mucoromycotina</taxon>
        <taxon>Mucoromycetes</taxon>
        <taxon>Mucorales</taxon>
        <taxon>Lichtheimiaceae</taxon>
        <taxon>Lichtheimia</taxon>
    </lineage>
</organism>
<evidence type="ECO:0000313" key="2">
    <source>
        <dbReference type="Proteomes" id="UP000027586"/>
    </source>
</evidence>
<comment type="caution">
    <text evidence="1">The sequence shown here is derived from an EMBL/GenBank/DDBJ whole genome shotgun (WGS) entry which is preliminary data.</text>
</comment>
<evidence type="ECO:0000313" key="1">
    <source>
        <dbReference type="EMBL" id="CDH55291.1"/>
    </source>
</evidence>
<dbReference type="VEuPathDB" id="FungiDB:LCOR_06446.1"/>
<name>A0A068S220_9FUNG</name>
<keyword evidence="2" id="KW-1185">Reference proteome</keyword>
<sequence length="85" mass="9963">MDGIKCSDGISWNVALVTWRIMRSNDHVDTAEDDDGLDEIDEVDYILTKGALQSWTLLEYSSQYMQHLLYNHGSRCLWRQQLRIE</sequence>
<reference evidence="1" key="1">
    <citation type="submission" date="2013-08" db="EMBL/GenBank/DDBJ databases">
        <title>Gene expansion shapes genome architecture in the human pathogen Lichtheimia corymbifera: an evolutionary genomics analysis in the ancient terrestrial Mucorales (Mucoromycotina).</title>
        <authorList>
            <person name="Schwartze V.U."/>
            <person name="Winter S."/>
            <person name="Shelest E."/>
            <person name="Marcet-Houben M."/>
            <person name="Horn F."/>
            <person name="Wehner S."/>
            <person name="Hoffmann K."/>
            <person name="Riege K."/>
            <person name="Sammeth M."/>
            <person name="Nowrousian M."/>
            <person name="Valiante V."/>
            <person name="Linde J."/>
            <person name="Jacobsen I.D."/>
            <person name="Marz M."/>
            <person name="Brakhage A.A."/>
            <person name="Gabaldon T."/>
            <person name="Bocker S."/>
            <person name="Voigt K."/>
        </authorList>
    </citation>
    <scope>NUCLEOTIDE SEQUENCE [LARGE SCALE GENOMIC DNA]</scope>
    <source>
        <strain evidence="1">FSU 9682</strain>
    </source>
</reference>
<proteinExistence type="predicted"/>
<accession>A0A068S220</accession>
<dbReference type="AlphaFoldDB" id="A0A068S220"/>
<protein>
    <submittedName>
        <fullName evidence="1">Uncharacterized protein</fullName>
    </submittedName>
</protein>